<dbReference type="InterPro" id="IPR013658">
    <property type="entry name" value="SGL"/>
</dbReference>
<dbReference type="OrthoDB" id="9775406at2"/>
<dbReference type="GO" id="GO:0019853">
    <property type="term" value="P:L-ascorbic acid biosynthetic process"/>
    <property type="evidence" value="ECO:0007669"/>
    <property type="project" value="TreeGrafter"/>
</dbReference>
<dbReference type="RefSeq" id="WP_072009879.1">
    <property type="nucleotide sequence ID" value="NZ_JMPJ01000046.1"/>
</dbReference>
<dbReference type="Pfam" id="PF08450">
    <property type="entry name" value="SGL"/>
    <property type="match status" value="1"/>
</dbReference>
<dbReference type="GeneID" id="78379990"/>
<feature type="binding site" evidence="3">
    <location>
        <position position="104"/>
    </location>
    <ligand>
        <name>substrate</name>
    </ligand>
</feature>
<dbReference type="STRING" id="910964.GEAM_1643"/>
<comment type="similarity">
    <text evidence="1">Belongs to the SMP-30/CGR1 family.</text>
</comment>
<accession>A0A085GDX0</accession>
<dbReference type="InterPro" id="IPR011042">
    <property type="entry name" value="6-blade_b-propeller_TolB-like"/>
</dbReference>
<dbReference type="PANTHER" id="PTHR10907">
    <property type="entry name" value="REGUCALCIN"/>
    <property type="match status" value="1"/>
</dbReference>
<name>A0A085GDX0_EWIA3</name>
<dbReference type="eggNOG" id="COG3386">
    <property type="taxonomic scope" value="Bacteria"/>
</dbReference>
<feature type="binding site" evidence="3">
    <location>
        <position position="19"/>
    </location>
    <ligand>
        <name>a divalent metal cation</name>
        <dbReference type="ChEBI" id="CHEBI:60240"/>
    </ligand>
</feature>
<evidence type="ECO:0000256" key="2">
    <source>
        <dbReference type="PIRSR" id="PIRSR605511-1"/>
    </source>
</evidence>
<evidence type="ECO:0000256" key="3">
    <source>
        <dbReference type="PIRSR" id="PIRSR605511-2"/>
    </source>
</evidence>
<feature type="binding site" evidence="3">
    <location>
        <position position="150"/>
    </location>
    <ligand>
        <name>a divalent metal cation</name>
        <dbReference type="ChEBI" id="CHEBI:60240"/>
    </ligand>
</feature>
<keyword evidence="6" id="KW-1185">Reference proteome</keyword>
<feature type="binding site" evidence="3">
    <location>
        <position position="102"/>
    </location>
    <ligand>
        <name>substrate</name>
    </ligand>
</feature>
<comment type="cofactor">
    <cofactor evidence="3">
        <name>Zn(2+)</name>
        <dbReference type="ChEBI" id="CHEBI:29105"/>
    </cofactor>
    <text evidence="3">Binds 1 divalent metal cation per subunit.</text>
</comment>
<dbReference type="SUPFAM" id="SSF63829">
    <property type="entry name" value="Calcium-dependent phosphotriesterase"/>
    <property type="match status" value="1"/>
</dbReference>
<feature type="active site" description="Proton donor/acceptor" evidence="2">
    <location>
        <position position="200"/>
    </location>
</feature>
<reference evidence="5 6" key="1">
    <citation type="submission" date="2014-05" db="EMBL/GenBank/DDBJ databases">
        <title>ATOL: Assembling a taxonomically balanced genome-scale reconstruction of the evolutionary history of the Enterobacteriaceae.</title>
        <authorList>
            <person name="Plunkett G.III."/>
            <person name="Neeno-Eckwall E.C."/>
            <person name="Glasner J.D."/>
            <person name="Perna N.T."/>
        </authorList>
    </citation>
    <scope>NUCLEOTIDE SEQUENCE [LARGE SCALE GENOMIC DNA]</scope>
    <source>
        <strain evidence="5 6">ATCC 33852</strain>
    </source>
</reference>
<keyword evidence="3" id="KW-0862">Zinc</keyword>
<organism evidence="5 6">
    <name type="scientific">Ewingella americana (strain ATCC 33852 / DSM 4580 / CCUG 14506 / JCM 5911 / LMG 7869 / NCTC 12157 / CDC 1468-78)</name>
    <dbReference type="NCBI Taxonomy" id="910964"/>
    <lineage>
        <taxon>Bacteria</taxon>
        <taxon>Pseudomonadati</taxon>
        <taxon>Pseudomonadota</taxon>
        <taxon>Gammaproteobacteria</taxon>
        <taxon>Enterobacterales</taxon>
        <taxon>Yersiniaceae</taxon>
        <taxon>Ewingella</taxon>
    </lineage>
</organism>
<evidence type="ECO:0000313" key="6">
    <source>
        <dbReference type="Proteomes" id="UP000028640"/>
    </source>
</evidence>
<dbReference type="GO" id="GO:0004341">
    <property type="term" value="F:gluconolactonase activity"/>
    <property type="evidence" value="ECO:0007669"/>
    <property type="project" value="TreeGrafter"/>
</dbReference>
<comment type="caution">
    <text evidence="5">The sequence shown here is derived from an EMBL/GenBank/DDBJ whole genome shotgun (WGS) entry which is preliminary data.</text>
</comment>
<proteinExistence type="inferred from homology"/>
<keyword evidence="3" id="KW-0479">Metal-binding</keyword>
<dbReference type="PRINTS" id="PR01790">
    <property type="entry name" value="SMP30FAMILY"/>
</dbReference>
<evidence type="ECO:0000256" key="1">
    <source>
        <dbReference type="ARBA" id="ARBA00008853"/>
    </source>
</evidence>
<protein>
    <submittedName>
        <fullName evidence="5">SMP-30/gluconolactonase/LRE family protein</fullName>
    </submittedName>
</protein>
<evidence type="ECO:0000313" key="5">
    <source>
        <dbReference type="EMBL" id="KFC81915.1"/>
    </source>
</evidence>
<feature type="domain" description="SMP-30/Gluconolactonase/LRE-like region" evidence="4">
    <location>
        <begin position="17"/>
        <end position="259"/>
    </location>
</feature>
<sequence>MAVTTSISHFVGVQATLGESPVWDIARQTLYYIDITAGSIFAIKPGNQHTEVYRSAGRVGALALTQAGNLIFTEDAHVALLTLPARQVVTRLGEASSNQTYRYNDGACSPQGQFISGLMDERHSAQSGRLHSYGAEGKKRVLLSGMGLPNGIAWSADGGTIYFVDSVAQAIYQAPWPLTKGQPLQPRVFAHTPAELGRPDGIALDVDGNLWVCQFNGGCLLHYSASGQLLRKVELPVPRPTSCCFGGEELKTLYITSARFGMSEQELRRFPLSGDIFQLGVSSAGLVPHGFDDAQWLTNSSQTAASPPGAQRSFSRL</sequence>
<dbReference type="EMBL" id="JMPJ01000046">
    <property type="protein sequence ID" value="KFC81915.1"/>
    <property type="molecule type" value="Genomic_DNA"/>
</dbReference>
<dbReference type="Gene3D" id="2.120.10.30">
    <property type="entry name" value="TolB, C-terminal domain"/>
    <property type="match status" value="1"/>
</dbReference>
<dbReference type="InterPro" id="IPR005511">
    <property type="entry name" value="SMP-30"/>
</dbReference>
<dbReference type="Proteomes" id="UP000028640">
    <property type="component" value="Unassembled WGS sequence"/>
</dbReference>
<dbReference type="AlphaFoldDB" id="A0A085GDX0"/>
<feature type="binding site" evidence="3">
    <location>
        <position position="200"/>
    </location>
    <ligand>
        <name>a divalent metal cation</name>
        <dbReference type="ChEBI" id="CHEBI:60240"/>
    </ligand>
</feature>
<evidence type="ECO:0000259" key="4">
    <source>
        <dbReference type="Pfam" id="PF08450"/>
    </source>
</evidence>
<dbReference type="PANTHER" id="PTHR10907:SF47">
    <property type="entry name" value="REGUCALCIN"/>
    <property type="match status" value="1"/>
</dbReference>
<dbReference type="GO" id="GO:0005509">
    <property type="term" value="F:calcium ion binding"/>
    <property type="evidence" value="ECO:0007669"/>
    <property type="project" value="TreeGrafter"/>
</dbReference>
<gene>
    <name evidence="5" type="ORF">GEAM_1643</name>
</gene>